<proteinExistence type="predicted"/>
<protein>
    <submittedName>
        <fullName evidence="1">Uncharacterized protein</fullName>
    </submittedName>
</protein>
<comment type="caution">
    <text evidence="1">The sequence shown here is derived from an EMBL/GenBank/DDBJ whole genome shotgun (WGS) entry which is preliminary data.</text>
</comment>
<dbReference type="EMBL" id="JACAZH010000017">
    <property type="protein sequence ID" value="KAF7347966.1"/>
    <property type="molecule type" value="Genomic_DNA"/>
</dbReference>
<dbReference type="OrthoDB" id="3059404at2759"/>
<sequence length="262" mass="30045">MEQRAVVTYALQSFMMLDLIPLQQFLTLYRHSHFSTVYIHAYVYIEYKAAGHYIWNLFQHIFLDAFIRRSTGRFCADIVPESDIRYTYRGINEISTQQGLNFLAGKNAEATIIDSLTLHQYHQICAGYWEFSKVQLIWSVPTSVTVNLGSVVTCAAGNLFNDVVEIAWLPNVELPSFPGRWERARENTHDLREIRGEIMEDGWTRVNSDDAVDMEIATITPWLRNDPEFWLSQANHIFTQLQVLSNLQGYGVTRASPSIASG</sequence>
<name>A0A8H7CTZ6_9AGAR</name>
<organism evidence="1 2">
    <name type="scientific">Mycena sanguinolenta</name>
    <dbReference type="NCBI Taxonomy" id="230812"/>
    <lineage>
        <taxon>Eukaryota</taxon>
        <taxon>Fungi</taxon>
        <taxon>Dikarya</taxon>
        <taxon>Basidiomycota</taxon>
        <taxon>Agaricomycotina</taxon>
        <taxon>Agaricomycetes</taxon>
        <taxon>Agaricomycetidae</taxon>
        <taxon>Agaricales</taxon>
        <taxon>Marasmiineae</taxon>
        <taxon>Mycenaceae</taxon>
        <taxon>Mycena</taxon>
    </lineage>
</organism>
<accession>A0A8H7CTZ6</accession>
<dbReference type="AlphaFoldDB" id="A0A8H7CTZ6"/>
<gene>
    <name evidence="1" type="ORF">MSAN_01748700</name>
</gene>
<evidence type="ECO:0000313" key="2">
    <source>
        <dbReference type="Proteomes" id="UP000623467"/>
    </source>
</evidence>
<dbReference type="Proteomes" id="UP000623467">
    <property type="component" value="Unassembled WGS sequence"/>
</dbReference>
<evidence type="ECO:0000313" key="1">
    <source>
        <dbReference type="EMBL" id="KAF7347966.1"/>
    </source>
</evidence>
<keyword evidence="2" id="KW-1185">Reference proteome</keyword>
<reference evidence="1" key="1">
    <citation type="submission" date="2020-05" db="EMBL/GenBank/DDBJ databases">
        <title>Mycena genomes resolve the evolution of fungal bioluminescence.</title>
        <authorList>
            <person name="Tsai I.J."/>
        </authorList>
    </citation>
    <scope>NUCLEOTIDE SEQUENCE</scope>
    <source>
        <strain evidence="1">160909Yilan</strain>
    </source>
</reference>